<evidence type="ECO:0000259" key="2">
    <source>
        <dbReference type="PROSITE" id="PS51740"/>
    </source>
</evidence>
<reference evidence="3" key="2">
    <citation type="journal article" date="2021" name="PeerJ">
        <title>Extensive microbial diversity within the chicken gut microbiome revealed by metagenomics and culture.</title>
        <authorList>
            <person name="Gilroy R."/>
            <person name="Ravi A."/>
            <person name="Getino M."/>
            <person name="Pursley I."/>
            <person name="Horton D.L."/>
            <person name="Alikhan N.F."/>
            <person name="Baker D."/>
            <person name="Gharbi K."/>
            <person name="Hall N."/>
            <person name="Watson M."/>
            <person name="Adriaenssens E.M."/>
            <person name="Foster-Nyarko E."/>
            <person name="Jarju S."/>
            <person name="Secka A."/>
            <person name="Antonio M."/>
            <person name="Oren A."/>
            <person name="Chaudhuri R.R."/>
            <person name="La Ragione R."/>
            <person name="Hildebrand F."/>
            <person name="Pallen M.J."/>
        </authorList>
    </citation>
    <scope>NUCLEOTIDE SEQUENCE</scope>
    <source>
        <strain evidence="3">ChiBcec7-5410</strain>
    </source>
</reference>
<dbReference type="PANTHER" id="PTHR36432:SF1">
    <property type="entry name" value="STAGE V SPORULATION PROTEIN T"/>
    <property type="match status" value="1"/>
</dbReference>
<dbReference type="InterPro" id="IPR052731">
    <property type="entry name" value="B_subtilis_Trans_State_Reg"/>
</dbReference>
<evidence type="ECO:0000313" key="3">
    <source>
        <dbReference type="EMBL" id="HIT95387.1"/>
    </source>
</evidence>
<dbReference type="SUPFAM" id="SSF89447">
    <property type="entry name" value="AbrB/MazE/MraZ-like"/>
    <property type="match status" value="1"/>
</dbReference>
<sequence>MKATGIVRRIDDLGRVVIPKEIRRTMRIREGDPLEIYTSGDGEVIFRKYSPIGELSGYAGRYADVLYRMAGLPVVVCDRDQVIAAAGVPKKEYLARRITPQLEKLEMSRRSYLRDSAAAPRISPAEGVEQGACVVIPVIADGDVTGSVLLLGDEPVTEVQAKLAQATASFLGRQMEI</sequence>
<organism evidence="3 4">
    <name type="scientific">Candidatus Faecivivens stercoripullorum</name>
    <dbReference type="NCBI Taxonomy" id="2840805"/>
    <lineage>
        <taxon>Bacteria</taxon>
        <taxon>Bacillati</taxon>
        <taxon>Bacillota</taxon>
        <taxon>Clostridia</taxon>
        <taxon>Eubacteriales</taxon>
        <taxon>Oscillospiraceae</taxon>
        <taxon>Oscillospiraceae incertae sedis</taxon>
        <taxon>Candidatus Faecivivens</taxon>
    </lineage>
</organism>
<gene>
    <name evidence="3" type="ORF">IAC43_09390</name>
</gene>
<proteinExistence type="predicted"/>
<protein>
    <submittedName>
        <fullName evidence="3">AbrB/MazE/SpoVT family DNA-binding domain-containing protein</fullName>
    </submittedName>
</protein>
<dbReference type="InterPro" id="IPR007159">
    <property type="entry name" value="SpoVT-AbrB_dom"/>
</dbReference>
<dbReference type="PROSITE" id="PS51740">
    <property type="entry name" value="SPOVT_ABRB"/>
    <property type="match status" value="1"/>
</dbReference>
<comment type="caution">
    <text evidence="3">The sequence shown here is derived from an EMBL/GenBank/DDBJ whole genome shotgun (WGS) entry which is preliminary data.</text>
</comment>
<dbReference type="AlphaFoldDB" id="A0A9D1H7L3"/>
<dbReference type="EMBL" id="DVLW01000257">
    <property type="protein sequence ID" value="HIT95387.1"/>
    <property type="molecule type" value="Genomic_DNA"/>
</dbReference>
<name>A0A9D1H7L3_9FIRM</name>
<dbReference type="InterPro" id="IPR037914">
    <property type="entry name" value="SpoVT-AbrB_sf"/>
</dbReference>
<dbReference type="NCBIfam" id="TIGR01439">
    <property type="entry name" value="lp_hng_hel_AbrB"/>
    <property type="match status" value="1"/>
</dbReference>
<dbReference type="Gene3D" id="2.10.260.10">
    <property type="match status" value="1"/>
</dbReference>
<dbReference type="Pfam" id="PF04014">
    <property type="entry name" value="MazE_antitoxin"/>
    <property type="match status" value="1"/>
</dbReference>
<dbReference type="InterPro" id="IPR029016">
    <property type="entry name" value="GAF-like_dom_sf"/>
</dbReference>
<feature type="domain" description="SpoVT-AbrB" evidence="2">
    <location>
        <begin position="5"/>
        <end position="51"/>
    </location>
</feature>
<dbReference type="SMART" id="SM00966">
    <property type="entry name" value="SpoVT_AbrB"/>
    <property type="match status" value="1"/>
</dbReference>
<evidence type="ECO:0000313" key="4">
    <source>
        <dbReference type="Proteomes" id="UP000824160"/>
    </source>
</evidence>
<dbReference type="Proteomes" id="UP000824160">
    <property type="component" value="Unassembled WGS sequence"/>
</dbReference>
<evidence type="ECO:0000256" key="1">
    <source>
        <dbReference type="PROSITE-ProRule" id="PRU01076"/>
    </source>
</evidence>
<dbReference type="PANTHER" id="PTHR36432">
    <property type="match status" value="1"/>
</dbReference>
<accession>A0A9D1H7L3</accession>
<dbReference type="Gene3D" id="3.30.450.40">
    <property type="match status" value="1"/>
</dbReference>
<keyword evidence="1 3" id="KW-0238">DNA-binding</keyword>
<reference evidence="3" key="1">
    <citation type="submission" date="2020-10" db="EMBL/GenBank/DDBJ databases">
        <authorList>
            <person name="Gilroy R."/>
        </authorList>
    </citation>
    <scope>NUCLEOTIDE SEQUENCE</scope>
    <source>
        <strain evidence="3">ChiBcec7-5410</strain>
    </source>
</reference>
<dbReference type="Pfam" id="PF15714">
    <property type="entry name" value="SpoVT_C"/>
    <property type="match status" value="1"/>
</dbReference>
<dbReference type="GO" id="GO:0003677">
    <property type="term" value="F:DNA binding"/>
    <property type="evidence" value="ECO:0007669"/>
    <property type="project" value="UniProtKB-UniRule"/>
</dbReference>